<evidence type="ECO:0000256" key="1">
    <source>
        <dbReference type="ARBA" id="ARBA00022734"/>
    </source>
</evidence>
<dbReference type="InterPro" id="IPR000772">
    <property type="entry name" value="Ricin_B_lectin"/>
</dbReference>
<dbReference type="GO" id="GO:0030246">
    <property type="term" value="F:carbohydrate binding"/>
    <property type="evidence" value="ECO:0007669"/>
    <property type="project" value="UniProtKB-KW"/>
</dbReference>
<keyword evidence="1" id="KW-0430">Lectin</keyword>
<dbReference type="EMBL" id="JABXXO010000010">
    <property type="protein sequence ID" value="KAF7768684.1"/>
    <property type="molecule type" value="Genomic_DNA"/>
</dbReference>
<evidence type="ECO:0000256" key="4">
    <source>
        <dbReference type="SAM" id="SignalP"/>
    </source>
</evidence>
<keyword evidence="2" id="KW-1015">Disulfide bond</keyword>
<dbReference type="Gene3D" id="2.80.10.50">
    <property type="match status" value="3"/>
</dbReference>
<protein>
    <submittedName>
        <fullName evidence="6">CAZyme family CBM13</fullName>
    </submittedName>
</protein>
<feature type="chain" id="PRO_5034777801" evidence="4">
    <location>
        <begin position="23"/>
        <end position="311"/>
    </location>
</feature>
<name>A0A8H7C7W1_AGABI</name>
<organism evidence="6 7">
    <name type="scientific">Agaricus bisporus var. burnettii</name>
    <dbReference type="NCBI Taxonomy" id="192524"/>
    <lineage>
        <taxon>Eukaryota</taxon>
        <taxon>Fungi</taxon>
        <taxon>Dikarya</taxon>
        <taxon>Basidiomycota</taxon>
        <taxon>Agaricomycotina</taxon>
        <taxon>Agaricomycetes</taxon>
        <taxon>Agaricomycetidae</taxon>
        <taxon>Agaricales</taxon>
        <taxon>Agaricineae</taxon>
        <taxon>Agaricaceae</taxon>
        <taxon>Agaricus</taxon>
    </lineage>
</organism>
<keyword evidence="4" id="KW-0732">Signal</keyword>
<accession>A0A8H7C7W1</accession>
<evidence type="ECO:0000259" key="5">
    <source>
        <dbReference type="SMART" id="SM00458"/>
    </source>
</evidence>
<evidence type="ECO:0000256" key="3">
    <source>
        <dbReference type="SAM" id="MobiDB-lite"/>
    </source>
</evidence>
<reference evidence="6 7" key="1">
    <citation type="journal article" name="Sci. Rep.">
        <title>Telomere-to-telomere assembled and centromere annotated genomes of the two main subspecies of the button mushroom Agaricus bisporus reveal especially polymorphic chromosome ends.</title>
        <authorList>
            <person name="Sonnenberg A.S.M."/>
            <person name="Sedaghat-Telgerd N."/>
            <person name="Lavrijssen B."/>
            <person name="Ohm R.A."/>
            <person name="Hendrickx P.M."/>
            <person name="Scholtmeijer K."/>
            <person name="Baars J.J.P."/>
            <person name="van Peer A."/>
        </authorList>
    </citation>
    <scope>NUCLEOTIDE SEQUENCE [LARGE SCALE GENOMIC DNA]</scope>
    <source>
        <strain evidence="6 7">H119_p4</strain>
    </source>
</reference>
<feature type="domain" description="Ricin B lectin" evidence="5">
    <location>
        <begin position="181"/>
        <end position="311"/>
    </location>
</feature>
<dbReference type="PANTHER" id="PTHR11675">
    <property type="entry name" value="N-ACETYLGALACTOSAMINYLTRANSFERASE"/>
    <property type="match status" value="1"/>
</dbReference>
<gene>
    <name evidence="6" type="ORF">Agabi119p4_7927</name>
</gene>
<dbReference type="GO" id="GO:0004653">
    <property type="term" value="F:polypeptide N-acetylgalactosaminyltransferase activity"/>
    <property type="evidence" value="ECO:0007669"/>
    <property type="project" value="TreeGrafter"/>
</dbReference>
<dbReference type="SMART" id="SM00458">
    <property type="entry name" value="RICIN"/>
    <property type="match status" value="2"/>
</dbReference>
<proteinExistence type="predicted"/>
<dbReference type="AlphaFoldDB" id="A0A8H7C7W1"/>
<feature type="domain" description="Ricin B lectin" evidence="5">
    <location>
        <begin position="34"/>
        <end position="165"/>
    </location>
</feature>
<dbReference type="PROSITE" id="PS50231">
    <property type="entry name" value="RICIN_B_LECTIN"/>
    <property type="match status" value="3"/>
</dbReference>
<dbReference type="PANTHER" id="PTHR11675:SF126">
    <property type="entry name" value="RICIN B LECTIN DOMAIN-CONTAINING PROTEIN"/>
    <property type="match status" value="1"/>
</dbReference>
<evidence type="ECO:0000313" key="6">
    <source>
        <dbReference type="EMBL" id="KAF7768684.1"/>
    </source>
</evidence>
<feature type="signal peptide" evidence="4">
    <location>
        <begin position="1"/>
        <end position="22"/>
    </location>
</feature>
<dbReference type="InterPro" id="IPR035992">
    <property type="entry name" value="Ricin_B-like_lectins"/>
</dbReference>
<evidence type="ECO:0000313" key="7">
    <source>
        <dbReference type="Proteomes" id="UP000629468"/>
    </source>
</evidence>
<evidence type="ECO:0000256" key="2">
    <source>
        <dbReference type="ARBA" id="ARBA00023157"/>
    </source>
</evidence>
<dbReference type="SUPFAM" id="SSF50370">
    <property type="entry name" value="Ricin B-like lectins"/>
    <property type="match status" value="2"/>
</dbReference>
<dbReference type="GO" id="GO:0006493">
    <property type="term" value="P:protein O-linked glycosylation"/>
    <property type="evidence" value="ECO:0007669"/>
    <property type="project" value="TreeGrafter"/>
</dbReference>
<dbReference type="Pfam" id="PF00652">
    <property type="entry name" value="Ricin_B_lectin"/>
    <property type="match status" value="2"/>
</dbReference>
<comment type="caution">
    <text evidence="6">The sequence shown here is derived from an EMBL/GenBank/DDBJ whole genome shotgun (WGS) entry which is preliminary data.</text>
</comment>
<dbReference type="CDD" id="cd00161">
    <property type="entry name" value="beta-trefoil_Ricin-like"/>
    <property type="match status" value="2"/>
</dbReference>
<dbReference type="Proteomes" id="UP000629468">
    <property type="component" value="Unassembled WGS sequence"/>
</dbReference>
<feature type="region of interest" description="Disordered" evidence="3">
    <location>
        <begin position="159"/>
        <end position="186"/>
    </location>
</feature>
<sequence length="311" mass="33108">MYSLNGLVAATLLLSNGLGGLASPLVPRQKVGPVGTLHPISSSEKCIDVRGAAFENGTAVQIFDCNGSDAQNWMIQRGVAGHIEVEGTGFCLDAGSSPANGVGMKIWQCFDNLPAQQWTYNSDNQIKLADKDFCLDLTDGNSGNSNQLQIWECSTGNRNQVWLEGPPGNGESTPPPPPPPTSRALHSNVDGSKCMDVEGAVFANGTPVQIFDCNGSNAQQWTLTDGNTKVQVAGTNFCLDATSANPANGAGMKIWECFDGLAAQSWTYTDSHHLQLQSSAKCIDMTNGDTTNGNQLQVFDCFDGNNNQIWN</sequence>